<dbReference type="GO" id="GO:0000160">
    <property type="term" value="P:phosphorelay signal transduction system"/>
    <property type="evidence" value="ECO:0007669"/>
    <property type="project" value="UniProtKB-KW"/>
</dbReference>
<dbReference type="InterPro" id="IPR003594">
    <property type="entry name" value="HATPase_dom"/>
</dbReference>
<feature type="domain" description="Histidine kinase" evidence="12">
    <location>
        <begin position="216"/>
        <end position="423"/>
    </location>
</feature>
<dbReference type="PROSITE" id="PS50109">
    <property type="entry name" value="HIS_KIN"/>
    <property type="match status" value="1"/>
</dbReference>
<dbReference type="GO" id="GO:0005524">
    <property type="term" value="F:ATP binding"/>
    <property type="evidence" value="ECO:0007669"/>
    <property type="project" value="UniProtKB-KW"/>
</dbReference>
<keyword evidence="14" id="KW-0067">ATP-binding</keyword>
<evidence type="ECO:0000256" key="4">
    <source>
        <dbReference type="ARBA" id="ARBA00022553"/>
    </source>
</evidence>
<evidence type="ECO:0000256" key="2">
    <source>
        <dbReference type="ARBA" id="ARBA00004370"/>
    </source>
</evidence>
<dbReference type="Gene3D" id="1.10.287.130">
    <property type="match status" value="1"/>
</dbReference>
<dbReference type="Proteomes" id="UP000244162">
    <property type="component" value="Unassembled WGS sequence"/>
</dbReference>
<dbReference type="OrthoDB" id="9809567at2"/>
<evidence type="ECO:0000256" key="8">
    <source>
        <dbReference type="ARBA" id="ARBA00022989"/>
    </source>
</evidence>
<keyword evidence="5" id="KW-0808">Transferase</keyword>
<evidence type="ECO:0000256" key="10">
    <source>
        <dbReference type="ARBA" id="ARBA00023136"/>
    </source>
</evidence>
<feature type="transmembrane region" description="Helical" evidence="11">
    <location>
        <begin position="137"/>
        <end position="160"/>
    </location>
</feature>
<dbReference type="PANTHER" id="PTHR45436">
    <property type="entry name" value="SENSOR HISTIDINE KINASE YKOH"/>
    <property type="match status" value="1"/>
</dbReference>
<keyword evidence="8 11" id="KW-1133">Transmembrane helix</keyword>
<dbReference type="Gene3D" id="3.30.565.10">
    <property type="entry name" value="Histidine kinase-like ATPase, C-terminal domain"/>
    <property type="match status" value="1"/>
</dbReference>
<keyword evidence="15" id="KW-1185">Reference proteome</keyword>
<keyword evidence="7" id="KW-0418">Kinase</keyword>
<comment type="catalytic activity">
    <reaction evidence="1">
        <text>ATP + protein L-histidine = ADP + protein N-phospho-L-histidine.</text>
        <dbReference type="EC" id="2.7.13.3"/>
    </reaction>
</comment>
<dbReference type="InterPro" id="IPR003660">
    <property type="entry name" value="HAMP_dom"/>
</dbReference>
<keyword evidence="6 11" id="KW-0812">Transmembrane</keyword>
<comment type="subcellular location">
    <subcellularLocation>
        <location evidence="2">Membrane</location>
    </subcellularLocation>
</comment>
<dbReference type="InterPro" id="IPR036890">
    <property type="entry name" value="HATPase_C_sf"/>
</dbReference>
<evidence type="ECO:0000256" key="11">
    <source>
        <dbReference type="SAM" id="Phobius"/>
    </source>
</evidence>
<evidence type="ECO:0000256" key="7">
    <source>
        <dbReference type="ARBA" id="ARBA00022777"/>
    </source>
</evidence>
<feature type="domain" description="HAMP" evidence="13">
    <location>
        <begin position="157"/>
        <end position="208"/>
    </location>
</feature>
<dbReference type="InterPro" id="IPR005467">
    <property type="entry name" value="His_kinase_dom"/>
</dbReference>
<dbReference type="PRINTS" id="PR00344">
    <property type="entry name" value="BCTRLSENSOR"/>
</dbReference>
<keyword evidence="9" id="KW-0902">Two-component regulatory system</keyword>
<evidence type="ECO:0000256" key="5">
    <source>
        <dbReference type="ARBA" id="ARBA00022679"/>
    </source>
</evidence>
<name>A0A2T5G354_9SPHN</name>
<organism evidence="14 15">
    <name type="scientific">Sphingomonas oleivorans</name>
    <dbReference type="NCBI Taxonomy" id="1735121"/>
    <lineage>
        <taxon>Bacteria</taxon>
        <taxon>Pseudomonadati</taxon>
        <taxon>Pseudomonadota</taxon>
        <taxon>Alphaproteobacteria</taxon>
        <taxon>Sphingomonadales</taxon>
        <taxon>Sphingomonadaceae</taxon>
        <taxon>Sphingomonas</taxon>
    </lineage>
</organism>
<evidence type="ECO:0000313" key="14">
    <source>
        <dbReference type="EMBL" id="PTQ13583.1"/>
    </source>
</evidence>
<dbReference type="Pfam" id="PF02518">
    <property type="entry name" value="HATPase_c"/>
    <property type="match status" value="1"/>
</dbReference>
<keyword evidence="4" id="KW-0597">Phosphoprotein</keyword>
<keyword evidence="10 11" id="KW-0472">Membrane</keyword>
<evidence type="ECO:0000256" key="6">
    <source>
        <dbReference type="ARBA" id="ARBA00022692"/>
    </source>
</evidence>
<evidence type="ECO:0000259" key="13">
    <source>
        <dbReference type="PROSITE" id="PS50885"/>
    </source>
</evidence>
<evidence type="ECO:0000256" key="9">
    <source>
        <dbReference type="ARBA" id="ARBA00023012"/>
    </source>
</evidence>
<proteinExistence type="predicted"/>
<dbReference type="GO" id="GO:0004673">
    <property type="term" value="F:protein histidine kinase activity"/>
    <property type="evidence" value="ECO:0007669"/>
    <property type="project" value="UniProtKB-EC"/>
</dbReference>
<dbReference type="EC" id="2.7.13.3" evidence="3"/>
<dbReference type="EMBL" id="NWBU01000004">
    <property type="protein sequence ID" value="PTQ13583.1"/>
    <property type="molecule type" value="Genomic_DNA"/>
</dbReference>
<gene>
    <name evidence="14" type="ORF">CLG96_03695</name>
</gene>
<dbReference type="SMART" id="SM00387">
    <property type="entry name" value="HATPase_c"/>
    <property type="match status" value="1"/>
</dbReference>
<dbReference type="AlphaFoldDB" id="A0A2T5G354"/>
<keyword evidence="14" id="KW-0547">Nucleotide-binding</keyword>
<protein>
    <recommendedName>
        <fullName evidence="3">histidine kinase</fullName>
        <ecNumber evidence="3">2.7.13.3</ecNumber>
    </recommendedName>
</protein>
<sequence>MIWLFERHIEQREAAALIRDARILVSGLGTAPDGTPWADAAPVDPRFTQLASGRYWQISTTRGAAHSESLWDQSLAPPPRASATEWQIRRAEGPFGKRILLVERSVRPDRGGPMVLVQVATNDEELRTANAEFERELAMSLLLLWLVLLIAAYMQVRLGLRPLARIRTEMDRLRRSAQARLTQSYPREIEPLTTAINALADAREADLARARKRAADLAHSLKTPLAALSAQSRRAREAGAESAADGLDHAIAAVGAALEAELARARAAAARSASANAQASPLEMAERVIGVVERTEQGESIIFDVAIDEALRVPLRSDDLAEILGALIENAARYARRQIRIMGMTDNAAATVSLIIGDDGPGIADGRAEAALMRGGRLDEAGPGHGLGLAIVCDLVEATEGTLSLGRSDLGGLEVRLDWPMMVRA</sequence>
<reference evidence="14 15" key="1">
    <citation type="submission" date="2017-09" db="EMBL/GenBank/DDBJ databases">
        <title>Sphingomonas panjinensis sp.nov., isolated from oil-contaminated soil.</title>
        <authorList>
            <person name="Wang L."/>
            <person name="Chen L."/>
        </authorList>
    </citation>
    <scope>NUCLEOTIDE SEQUENCE [LARGE SCALE GENOMIC DNA]</scope>
    <source>
        <strain evidence="14 15">FW-11</strain>
    </source>
</reference>
<accession>A0A2T5G354</accession>
<evidence type="ECO:0000259" key="12">
    <source>
        <dbReference type="PROSITE" id="PS50109"/>
    </source>
</evidence>
<evidence type="ECO:0000256" key="1">
    <source>
        <dbReference type="ARBA" id="ARBA00000085"/>
    </source>
</evidence>
<dbReference type="PANTHER" id="PTHR45436:SF5">
    <property type="entry name" value="SENSOR HISTIDINE KINASE TRCS"/>
    <property type="match status" value="1"/>
</dbReference>
<evidence type="ECO:0000313" key="15">
    <source>
        <dbReference type="Proteomes" id="UP000244162"/>
    </source>
</evidence>
<dbReference type="PROSITE" id="PS50885">
    <property type="entry name" value="HAMP"/>
    <property type="match status" value="1"/>
</dbReference>
<comment type="caution">
    <text evidence="14">The sequence shown here is derived from an EMBL/GenBank/DDBJ whole genome shotgun (WGS) entry which is preliminary data.</text>
</comment>
<evidence type="ECO:0000256" key="3">
    <source>
        <dbReference type="ARBA" id="ARBA00012438"/>
    </source>
</evidence>
<dbReference type="GO" id="GO:0005886">
    <property type="term" value="C:plasma membrane"/>
    <property type="evidence" value="ECO:0007669"/>
    <property type="project" value="TreeGrafter"/>
</dbReference>
<dbReference type="SUPFAM" id="SSF55874">
    <property type="entry name" value="ATPase domain of HSP90 chaperone/DNA topoisomerase II/histidine kinase"/>
    <property type="match status" value="1"/>
</dbReference>
<dbReference type="InterPro" id="IPR050428">
    <property type="entry name" value="TCS_sensor_his_kinase"/>
</dbReference>
<dbReference type="InterPro" id="IPR004358">
    <property type="entry name" value="Sig_transdc_His_kin-like_C"/>
</dbReference>